<dbReference type="GO" id="GO:0006548">
    <property type="term" value="P:L-histidine catabolic process"/>
    <property type="evidence" value="ECO:0007669"/>
    <property type="project" value="TreeGrafter"/>
</dbReference>
<dbReference type="InterPro" id="IPR023636">
    <property type="entry name" value="Urocanase_CS"/>
</dbReference>
<dbReference type="PANTHER" id="PTHR12216:SF3">
    <property type="entry name" value="UROCANATE HYDRATASE"/>
    <property type="match status" value="1"/>
</dbReference>
<evidence type="ECO:0000313" key="3">
    <source>
        <dbReference type="EMBL" id="KAK2188344.1"/>
    </source>
</evidence>
<evidence type="ECO:0000313" key="4">
    <source>
        <dbReference type="Proteomes" id="UP001209878"/>
    </source>
</evidence>
<dbReference type="InterPro" id="IPR035401">
    <property type="entry name" value="Urocanase_C"/>
</dbReference>
<evidence type="ECO:0000259" key="2">
    <source>
        <dbReference type="Pfam" id="PF17392"/>
    </source>
</evidence>
<sequence length="428" mass="46593">MSGAQAKAAVICGCVGVFAEVSGDALWKRHAQGWLVEVASDLDALISRIRKFRRERKAVSIGYVGNVVDVWERLVLEYETSGDLLVELGSDQTSCHNPFLGGYCPVQLTYDESRSMMHDDPEKFKDLVQQSLRQQVAAINKLAAAGMHFWDYGNAFLLEASRAGADILKEGGSSTRSRFRYPSYVEDIMGDIFSLGFGPFRWVCASADPADLDVTDAIATSVLEELLNTDVADVVKEQYTDNMRWIKEAGRHQMVVGSQARILYSDQKGRIAIALAFNTAVANGKLKGPVVLSRDHHDVSGTDSPFRETANVYDGSALCADMAVQNVIGDSFRGATWVALHNGGGVGWGEVTNGGFGLLLDGSEDAAKRARTMLAWDVSNGVARRAWSGNNNAEDSVRRAMADDTALHVTMPHHVTDKSVLEAALSRR</sequence>
<dbReference type="FunFam" id="3.40.1770.10:FF:000003">
    <property type="entry name" value="Urocanate hydratase 1"/>
    <property type="match status" value="1"/>
</dbReference>
<dbReference type="InterPro" id="IPR038364">
    <property type="entry name" value="Urocanase_central_sf"/>
</dbReference>
<dbReference type="InterPro" id="IPR036190">
    <property type="entry name" value="Urocanase_sf"/>
</dbReference>
<evidence type="ECO:0000259" key="1">
    <source>
        <dbReference type="Pfam" id="PF01175"/>
    </source>
</evidence>
<dbReference type="PANTHER" id="PTHR12216">
    <property type="entry name" value="UROCANATE HYDRATASE"/>
    <property type="match status" value="1"/>
</dbReference>
<dbReference type="Gene3D" id="3.40.50.10730">
    <property type="entry name" value="Urocanase like domains"/>
    <property type="match status" value="1"/>
</dbReference>
<evidence type="ECO:0008006" key="5">
    <source>
        <dbReference type="Google" id="ProtNLM"/>
    </source>
</evidence>
<dbReference type="EMBL" id="JAODUO010000135">
    <property type="protein sequence ID" value="KAK2188344.1"/>
    <property type="molecule type" value="Genomic_DNA"/>
</dbReference>
<comment type="caution">
    <text evidence="3">The sequence shown here is derived from an EMBL/GenBank/DDBJ whole genome shotgun (WGS) entry which is preliminary data.</text>
</comment>
<dbReference type="Gene3D" id="3.40.1770.10">
    <property type="entry name" value="Urocanase superfamily"/>
    <property type="match status" value="1"/>
</dbReference>
<organism evidence="3 4">
    <name type="scientific">Ridgeia piscesae</name>
    <name type="common">Tubeworm</name>
    <dbReference type="NCBI Taxonomy" id="27915"/>
    <lineage>
        <taxon>Eukaryota</taxon>
        <taxon>Metazoa</taxon>
        <taxon>Spiralia</taxon>
        <taxon>Lophotrochozoa</taxon>
        <taxon>Annelida</taxon>
        <taxon>Polychaeta</taxon>
        <taxon>Sedentaria</taxon>
        <taxon>Canalipalpata</taxon>
        <taxon>Sabellida</taxon>
        <taxon>Siboglinidae</taxon>
        <taxon>Ridgeia</taxon>
    </lineage>
</organism>
<accession>A0AAD9UGD2</accession>
<dbReference type="PROSITE" id="PS01233">
    <property type="entry name" value="UROCANASE"/>
    <property type="match status" value="1"/>
</dbReference>
<feature type="domain" description="Urocanase Rossmann-like" evidence="1">
    <location>
        <begin position="1"/>
        <end position="188"/>
    </location>
</feature>
<dbReference type="Pfam" id="PF01175">
    <property type="entry name" value="Urocanase"/>
    <property type="match status" value="1"/>
</dbReference>
<dbReference type="GO" id="GO:0016153">
    <property type="term" value="F:urocanate hydratase activity"/>
    <property type="evidence" value="ECO:0007669"/>
    <property type="project" value="InterPro"/>
</dbReference>
<dbReference type="InterPro" id="IPR023637">
    <property type="entry name" value="Urocanase-like"/>
</dbReference>
<dbReference type="AlphaFoldDB" id="A0AAD9UGD2"/>
<dbReference type="Pfam" id="PF17392">
    <property type="entry name" value="Urocanase_C"/>
    <property type="match status" value="1"/>
</dbReference>
<name>A0AAD9UGD2_RIDPI</name>
<proteinExistence type="predicted"/>
<keyword evidence="4" id="KW-1185">Reference proteome</keyword>
<dbReference type="SUPFAM" id="SSF111326">
    <property type="entry name" value="Urocanase"/>
    <property type="match status" value="1"/>
</dbReference>
<reference evidence="3" key="1">
    <citation type="journal article" date="2023" name="Mol. Biol. Evol.">
        <title>Third-Generation Sequencing Reveals the Adaptive Role of the Epigenome in Three Deep-Sea Polychaetes.</title>
        <authorList>
            <person name="Perez M."/>
            <person name="Aroh O."/>
            <person name="Sun Y."/>
            <person name="Lan Y."/>
            <person name="Juniper S.K."/>
            <person name="Young C.R."/>
            <person name="Angers B."/>
            <person name="Qian P.Y."/>
        </authorList>
    </citation>
    <scope>NUCLEOTIDE SEQUENCE</scope>
    <source>
        <strain evidence="3">R07B-5</strain>
    </source>
</reference>
<protein>
    <recommendedName>
        <fullName evidence="5">Urocanate hydratase</fullName>
    </recommendedName>
</protein>
<dbReference type="InterPro" id="IPR035085">
    <property type="entry name" value="Urocanase_Rossmann-like"/>
</dbReference>
<gene>
    <name evidence="3" type="ORF">NP493_135g03008</name>
</gene>
<dbReference type="Proteomes" id="UP001209878">
    <property type="component" value="Unassembled WGS sequence"/>
</dbReference>
<feature type="domain" description="Urocanase C-terminal" evidence="2">
    <location>
        <begin position="191"/>
        <end position="398"/>
    </location>
</feature>